<dbReference type="PATRIC" id="fig|1114972.6.peg.887"/>
<evidence type="ECO:0000259" key="2">
    <source>
        <dbReference type="Pfam" id="PF03795"/>
    </source>
</evidence>
<evidence type="ECO:0000313" key="4">
    <source>
        <dbReference type="Proteomes" id="UP000051999"/>
    </source>
</evidence>
<dbReference type="SUPFAM" id="SSF54909">
    <property type="entry name" value="Dimeric alpha+beta barrel"/>
    <property type="match status" value="1"/>
</dbReference>
<accession>A0A0R1RJC8</accession>
<dbReference type="Pfam" id="PF03795">
    <property type="entry name" value="YCII"/>
    <property type="match status" value="1"/>
</dbReference>
<sequence length="99" mass="11510">MMVMFFMELTYKKPISVVEAALPLHNQYLDRNYKLGNFIFSGRKDPHNGGVILANVADLKDLENIYHEDPFFRQGIADYKILNFTPTKMNDVFAQIPLR</sequence>
<feature type="domain" description="YCII-related" evidence="2">
    <location>
        <begin position="4"/>
        <end position="84"/>
    </location>
</feature>
<dbReference type="PANTHER" id="PTHR37828:SF1">
    <property type="entry name" value="YCII-RELATED DOMAIN-CONTAINING PROTEIN"/>
    <property type="match status" value="1"/>
</dbReference>
<name>A0A0R1RJC8_9LACO</name>
<dbReference type="PANTHER" id="PTHR37828">
    <property type="entry name" value="GSR2449 PROTEIN"/>
    <property type="match status" value="1"/>
</dbReference>
<dbReference type="Proteomes" id="UP000051999">
    <property type="component" value="Unassembled WGS sequence"/>
</dbReference>
<keyword evidence="4" id="KW-1185">Reference proteome</keyword>
<dbReference type="InterPro" id="IPR011008">
    <property type="entry name" value="Dimeric_a/b-barrel"/>
</dbReference>
<dbReference type="EMBL" id="AZFF01000015">
    <property type="protein sequence ID" value="KRL53771.1"/>
    <property type="molecule type" value="Genomic_DNA"/>
</dbReference>
<dbReference type="InterPro" id="IPR005545">
    <property type="entry name" value="YCII"/>
</dbReference>
<dbReference type="AlphaFoldDB" id="A0A0R1RJC8"/>
<proteinExistence type="inferred from homology"/>
<organism evidence="3 4">
    <name type="scientific">Furfurilactobacillus rossiae DSM 15814</name>
    <dbReference type="NCBI Taxonomy" id="1114972"/>
    <lineage>
        <taxon>Bacteria</taxon>
        <taxon>Bacillati</taxon>
        <taxon>Bacillota</taxon>
        <taxon>Bacilli</taxon>
        <taxon>Lactobacillales</taxon>
        <taxon>Lactobacillaceae</taxon>
        <taxon>Furfurilactobacillus</taxon>
    </lineage>
</organism>
<evidence type="ECO:0000256" key="1">
    <source>
        <dbReference type="ARBA" id="ARBA00007689"/>
    </source>
</evidence>
<protein>
    <recommendedName>
        <fullName evidence="2">YCII-related domain-containing protein</fullName>
    </recommendedName>
</protein>
<evidence type="ECO:0000313" key="3">
    <source>
        <dbReference type="EMBL" id="KRL53771.1"/>
    </source>
</evidence>
<comment type="similarity">
    <text evidence="1">Belongs to the YciI family.</text>
</comment>
<reference evidence="3 4" key="1">
    <citation type="journal article" date="2015" name="Genome Announc.">
        <title>Expanding the biotechnology potential of lactobacilli through comparative genomics of 213 strains and associated genera.</title>
        <authorList>
            <person name="Sun Z."/>
            <person name="Harris H.M."/>
            <person name="McCann A."/>
            <person name="Guo C."/>
            <person name="Argimon S."/>
            <person name="Zhang W."/>
            <person name="Yang X."/>
            <person name="Jeffery I.B."/>
            <person name="Cooney J.C."/>
            <person name="Kagawa T.F."/>
            <person name="Liu W."/>
            <person name="Song Y."/>
            <person name="Salvetti E."/>
            <person name="Wrobel A."/>
            <person name="Rasinkangas P."/>
            <person name="Parkhill J."/>
            <person name="Rea M.C."/>
            <person name="O'Sullivan O."/>
            <person name="Ritari J."/>
            <person name="Douillard F.P."/>
            <person name="Paul Ross R."/>
            <person name="Yang R."/>
            <person name="Briner A.E."/>
            <person name="Felis G.E."/>
            <person name="de Vos W.M."/>
            <person name="Barrangou R."/>
            <person name="Klaenhammer T.R."/>
            <person name="Caufield P.W."/>
            <person name="Cui Y."/>
            <person name="Zhang H."/>
            <person name="O'Toole P.W."/>
        </authorList>
    </citation>
    <scope>NUCLEOTIDE SEQUENCE [LARGE SCALE GENOMIC DNA]</scope>
    <source>
        <strain evidence="3 4">DSM 15814</strain>
    </source>
</reference>
<comment type="caution">
    <text evidence="3">The sequence shown here is derived from an EMBL/GenBank/DDBJ whole genome shotgun (WGS) entry which is preliminary data.</text>
</comment>
<gene>
    <name evidence="3" type="ORF">FD35_GL000878</name>
</gene>
<dbReference type="eggNOG" id="COG2350">
    <property type="taxonomic scope" value="Bacteria"/>
</dbReference>